<dbReference type="EC" id="2.7.13.3" evidence="9"/>
<gene>
    <name evidence="9" type="ORF">ACE41H_04525</name>
</gene>
<feature type="domain" description="HAMP" evidence="8">
    <location>
        <begin position="322"/>
        <end position="374"/>
    </location>
</feature>
<keyword evidence="5 9" id="KW-0418">Kinase</keyword>
<dbReference type="Proteomes" id="UP001580346">
    <property type="component" value="Unassembled WGS sequence"/>
</dbReference>
<sequence length="600" mass="66788">MKKRAWMRRLIGKRLAAKLIVVNVLLITLALTIASIMGYKDFSQSMQRNVGKYQADVVQGLTANIDVYMNELNLLSATPYQSSEIMAYLEQRREGGQVLSYEEKQRVSGFMRKTMANGRVDVAGITLYSYRGPSYREMEDSPGRFITDYDDKEMFLLAAQSGKAYFRGPHPLHSYSGATYEVFSVVRRISSLESGGILGYFVIDVPLASLTQRIAGLSQQGSKLLWIVDQTGQDVYYSGSSASARNEGEASNYHGEGTLTIGKGVDADLLTYYTSPVTDWTVIQAVPLSVLLKDTMVMKNKTIGLGLFCLMLGAVVSVWISLRITRPLRLLSSSMKKVERGEFDAAIPVVSGDEVGHLSRTFNVMVSRLETLTYRLYETEIREKNAEIAALQSQINPHFLYNTLGSISLHAELQDNREVVQMTNHLSALLRYSMNGGNSEVRLQQELEHIQGYLEIQQIRFEDRLMYQLNVEPELLDARIVRLTLQPIVENSIIHGLEKGRGDVHIEVNGRKLGTSICIEITDNGPGMAREQLELQMSNMEEGIIPGSPGGHGLVNVHRRLVLRYGAGYGLQLESSPGEGMKVKVNLPSGATENKLPRGE</sequence>
<dbReference type="GO" id="GO:0004673">
    <property type="term" value="F:protein histidine kinase activity"/>
    <property type="evidence" value="ECO:0007669"/>
    <property type="project" value="UniProtKB-EC"/>
</dbReference>
<keyword evidence="2" id="KW-1003">Cell membrane</keyword>
<feature type="transmembrane region" description="Helical" evidence="7">
    <location>
        <begin position="20"/>
        <end position="39"/>
    </location>
</feature>
<protein>
    <submittedName>
        <fullName evidence="9">Sensor histidine kinase</fullName>
        <ecNumber evidence="9">2.7.13.3</ecNumber>
    </submittedName>
</protein>
<organism evidence="9 10">
    <name type="scientific">Paenibacillus enshidis</name>
    <dbReference type="NCBI Taxonomy" id="1458439"/>
    <lineage>
        <taxon>Bacteria</taxon>
        <taxon>Bacillati</taxon>
        <taxon>Bacillota</taxon>
        <taxon>Bacilli</taxon>
        <taxon>Bacillales</taxon>
        <taxon>Paenibacillaceae</taxon>
        <taxon>Paenibacillus</taxon>
    </lineage>
</organism>
<evidence type="ECO:0000256" key="7">
    <source>
        <dbReference type="SAM" id="Phobius"/>
    </source>
</evidence>
<evidence type="ECO:0000256" key="5">
    <source>
        <dbReference type="ARBA" id="ARBA00022777"/>
    </source>
</evidence>
<dbReference type="Pfam" id="PF06580">
    <property type="entry name" value="His_kinase"/>
    <property type="match status" value="1"/>
</dbReference>
<evidence type="ECO:0000313" key="9">
    <source>
        <dbReference type="EMBL" id="MFB5266053.1"/>
    </source>
</evidence>
<dbReference type="CDD" id="cd06225">
    <property type="entry name" value="HAMP"/>
    <property type="match status" value="1"/>
</dbReference>
<dbReference type="InterPro" id="IPR010559">
    <property type="entry name" value="Sig_transdc_His_kin_internal"/>
</dbReference>
<dbReference type="InterPro" id="IPR003660">
    <property type="entry name" value="HAMP_dom"/>
</dbReference>
<evidence type="ECO:0000313" key="10">
    <source>
        <dbReference type="Proteomes" id="UP001580346"/>
    </source>
</evidence>
<dbReference type="SUPFAM" id="SSF158472">
    <property type="entry name" value="HAMP domain-like"/>
    <property type="match status" value="1"/>
</dbReference>
<dbReference type="Gene3D" id="6.10.340.10">
    <property type="match status" value="1"/>
</dbReference>
<dbReference type="Gene3D" id="3.30.565.10">
    <property type="entry name" value="Histidine kinase-like ATPase, C-terminal domain"/>
    <property type="match status" value="1"/>
</dbReference>
<dbReference type="PROSITE" id="PS50885">
    <property type="entry name" value="HAMP"/>
    <property type="match status" value="1"/>
</dbReference>
<dbReference type="Pfam" id="PF02518">
    <property type="entry name" value="HATPase_c"/>
    <property type="match status" value="1"/>
</dbReference>
<dbReference type="PANTHER" id="PTHR34220">
    <property type="entry name" value="SENSOR HISTIDINE KINASE YPDA"/>
    <property type="match status" value="1"/>
</dbReference>
<reference evidence="9 10" key="1">
    <citation type="submission" date="2024-09" db="EMBL/GenBank/DDBJ databases">
        <title>Paenibacillus zeirhizospherea sp. nov., isolated from surface of the maize (Zea mays) roots in a horticulture field, Hungary.</title>
        <authorList>
            <person name="Marton D."/>
            <person name="Farkas M."/>
            <person name="Bedics A."/>
            <person name="Toth E."/>
            <person name="Tancsics A."/>
            <person name="Boka K."/>
            <person name="Maroti G."/>
            <person name="Kriszt B."/>
            <person name="Cserhati M."/>
        </authorList>
    </citation>
    <scope>NUCLEOTIDE SEQUENCE [LARGE SCALE GENOMIC DNA]</scope>
    <source>
        <strain evidence="9 10">KCTC 33519</strain>
    </source>
</reference>
<evidence type="ECO:0000256" key="1">
    <source>
        <dbReference type="ARBA" id="ARBA00004651"/>
    </source>
</evidence>
<keyword evidence="6 7" id="KW-0472">Membrane</keyword>
<dbReference type="EMBL" id="JBHHMI010000003">
    <property type="protein sequence ID" value="MFB5266053.1"/>
    <property type="molecule type" value="Genomic_DNA"/>
</dbReference>
<dbReference type="InterPro" id="IPR050640">
    <property type="entry name" value="Bact_2-comp_sensor_kinase"/>
</dbReference>
<dbReference type="RefSeq" id="WP_375353621.1">
    <property type="nucleotide sequence ID" value="NZ_JBHHMI010000003.1"/>
</dbReference>
<keyword evidence="7" id="KW-0812">Transmembrane</keyword>
<proteinExistence type="predicted"/>
<keyword evidence="3" id="KW-0597">Phosphoprotein</keyword>
<keyword evidence="7" id="KW-1133">Transmembrane helix</keyword>
<evidence type="ECO:0000256" key="3">
    <source>
        <dbReference type="ARBA" id="ARBA00022553"/>
    </source>
</evidence>
<dbReference type="PANTHER" id="PTHR34220:SF7">
    <property type="entry name" value="SENSOR HISTIDINE KINASE YPDA"/>
    <property type="match status" value="1"/>
</dbReference>
<dbReference type="SMART" id="SM00304">
    <property type="entry name" value="HAMP"/>
    <property type="match status" value="1"/>
</dbReference>
<dbReference type="InterPro" id="IPR036890">
    <property type="entry name" value="HATPase_C_sf"/>
</dbReference>
<comment type="caution">
    <text evidence="9">The sequence shown here is derived from an EMBL/GenBank/DDBJ whole genome shotgun (WGS) entry which is preliminary data.</text>
</comment>
<evidence type="ECO:0000259" key="8">
    <source>
        <dbReference type="PROSITE" id="PS50885"/>
    </source>
</evidence>
<name>A0ABV5APD6_9BACL</name>
<evidence type="ECO:0000256" key="2">
    <source>
        <dbReference type="ARBA" id="ARBA00022475"/>
    </source>
</evidence>
<comment type="subcellular location">
    <subcellularLocation>
        <location evidence="1">Cell membrane</location>
        <topology evidence="1">Multi-pass membrane protein</topology>
    </subcellularLocation>
</comment>
<feature type="transmembrane region" description="Helical" evidence="7">
    <location>
        <begin position="303"/>
        <end position="322"/>
    </location>
</feature>
<dbReference type="SUPFAM" id="SSF55874">
    <property type="entry name" value="ATPase domain of HSP90 chaperone/DNA topoisomerase II/histidine kinase"/>
    <property type="match status" value="1"/>
</dbReference>
<evidence type="ECO:0000256" key="6">
    <source>
        <dbReference type="ARBA" id="ARBA00023136"/>
    </source>
</evidence>
<dbReference type="Pfam" id="PF00672">
    <property type="entry name" value="HAMP"/>
    <property type="match status" value="1"/>
</dbReference>
<dbReference type="InterPro" id="IPR003594">
    <property type="entry name" value="HATPase_dom"/>
</dbReference>
<keyword evidence="4 9" id="KW-0808">Transferase</keyword>
<evidence type="ECO:0000256" key="4">
    <source>
        <dbReference type="ARBA" id="ARBA00022679"/>
    </source>
</evidence>
<keyword evidence="10" id="KW-1185">Reference proteome</keyword>
<accession>A0ABV5APD6</accession>